<keyword evidence="6" id="KW-1185">Reference proteome</keyword>
<keyword evidence="2" id="KW-0539">Nucleus</keyword>
<dbReference type="PANTHER" id="PTHR31319:SF77">
    <property type="entry name" value="ZINC FINGER PROTEIN CONSTANS-LIKE 4"/>
    <property type="match status" value="1"/>
</dbReference>
<evidence type="ECO:0000313" key="5">
    <source>
        <dbReference type="EMBL" id="GMF17566.1"/>
    </source>
</evidence>
<evidence type="ECO:0000256" key="3">
    <source>
        <dbReference type="SAM" id="MobiDB-lite"/>
    </source>
</evidence>
<feature type="region of interest" description="Disordered" evidence="3">
    <location>
        <begin position="399"/>
        <end position="429"/>
    </location>
</feature>
<evidence type="ECO:0000259" key="4">
    <source>
        <dbReference type="PROSITE" id="PS51017"/>
    </source>
</evidence>
<dbReference type="OrthoDB" id="153872at2759"/>
<organism evidence="5 6">
    <name type="scientific">Phytophthora fragariaefolia</name>
    <dbReference type="NCBI Taxonomy" id="1490495"/>
    <lineage>
        <taxon>Eukaryota</taxon>
        <taxon>Sar</taxon>
        <taxon>Stramenopiles</taxon>
        <taxon>Oomycota</taxon>
        <taxon>Peronosporomycetes</taxon>
        <taxon>Peronosporales</taxon>
        <taxon>Peronosporaceae</taxon>
        <taxon>Phytophthora</taxon>
    </lineage>
</organism>
<proteinExistence type="predicted"/>
<dbReference type="PROSITE" id="PS51017">
    <property type="entry name" value="CCT"/>
    <property type="match status" value="1"/>
</dbReference>
<reference evidence="5" key="1">
    <citation type="submission" date="2023-04" db="EMBL/GenBank/DDBJ databases">
        <title>Phytophthora fragariaefolia NBRC 109709.</title>
        <authorList>
            <person name="Ichikawa N."/>
            <person name="Sato H."/>
            <person name="Tonouchi N."/>
        </authorList>
    </citation>
    <scope>NUCLEOTIDE SEQUENCE</scope>
    <source>
        <strain evidence="5">NBRC 109709</strain>
    </source>
</reference>
<sequence>MDLDNIDAVHEELYFGNKINTSPFFMSSRASTSSPQPWELHDVDFLLPGPAVAASRSNFQESARRYNPSLPESELTCSELDDTTKPLAFRSGIYWQDMTLNDSGTNEFSSYLVDDAFTDRLSVVSKSPSLSKSPVKMSQPTRLRVNAQASALQKNESSVVSPTMVDKKILVTDNDLRLFSEGSSSMSNMRALRGDDPKSRKSSPRPVRERGAKVAAHTKPRSSSVAHPSMSTTTPRQLKKRYASPDMDFADYDDTPGPKYVKVSDPATWSAPTFDPRWLRGRADGFHGMQPRLVSPINASVEQDCNGASIYRSIVQQVTGQLPPQQQLSRFQPHQQKKLRQPQSTTMPKRKIGIYSPTERRERLKRFHEKRKLRVYHKRIKYDCRKRLANSCPRIKGRFVRKSDYQAKTSEAASPSTSETASSSKDGLL</sequence>
<dbReference type="InterPro" id="IPR010402">
    <property type="entry name" value="CCT_domain"/>
</dbReference>
<dbReference type="AlphaFoldDB" id="A0A9W6WU42"/>
<dbReference type="GO" id="GO:0005634">
    <property type="term" value="C:nucleus"/>
    <property type="evidence" value="ECO:0007669"/>
    <property type="project" value="UniProtKB-SubCell"/>
</dbReference>
<dbReference type="EMBL" id="BSXT01000100">
    <property type="protein sequence ID" value="GMF17566.1"/>
    <property type="molecule type" value="Genomic_DNA"/>
</dbReference>
<comment type="caution">
    <text evidence="5">The sequence shown here is derived from an EMBL/GenBank/DDBJ whole genome shotgun (WGS) entry which is preliminary data.</text>
</comment>
<dbReference type="Pfam" id="PF06203">
    <property type="entry name" value="CCT"/>
    <property type="match status" value="1"/>
</dbReference>
<feature type="domain" description="CCT" evidence="4">
    <location>
        <begin position="360"/>
        <end position="402"/>
    </location>
</feature>
<dbReference type="PANTHER" id="PTHR31319">
    <property type="entry name" value="ZINC FINGER PROTEIN CONSTANS-LIKE 4"/>
    <property type="match status" value="1"/>
</dbReference>
<evidence type="ECO:0000256" key="2">
    <source>
        <dbReference type="ARBA" id="ARBA00023242"/>
    </source>
</evidence>
<dbReference type="InterPro" id="IPR045281">
    <property type="entry name" value="CONSTANS-like"/>
</dbReference>
<comment type="subcellular location">
    <subcellularLocation>
        <location evidence="1">Nucleus</location>
    </subcellularLocation>
</comment>
<evidence type="ECO:0000256" key="1">
    <source>
        <dbReference type="ARBA" id="ARBA00004123"/>
    </source>
</evidence>
<feature type="compositionally biased region" description="Polar residues" evidence="3">
    <location>
        <begin position="221"/>
        <end position="236"/>
    </location>
</feature>
<accession>A0A9W6WU42</accession>
<feature type="region of interest" description="Disordered" evidence="3">
    <location>
        <begin position="180"/>
        <end position="251"/>
    </location>
</feature>
<dbReference type="Proteomes" id="UP001165121">
    <property type="component" value="Unassembled WGS sequence"/>
</dbReference>
<evidence type="ECO:0000313" key="6">
    <source>
        <dbReference type="Proteomes" id="UP001165121"/>
    </source>
</evidence>
<protein>
    <submittedName>
        <fullName evidence="5">Unnamed protein product</fullName>
    </submittedName>
</protein>
<gene>
    <name evidence="5" type="ORF">Pfra01_000126100</name>
</gene>
<name>A0A9W6WU42_9STRA</name>
<feature type="compositionally biased region" description="Low complexity" evidence="3">
    <location>
        <begin position="409"/>
        <end position="429"/>
    </location>
</feature>